<dbReference type="AlphaFoldDB" id="A0A1G9KI59"/>
<dbReference type="GO" id="GO:0051536">
    <property type="term" value="F:iron-sulfur cluster binding"/>
    <property type="evidence" value="ECO:0007669"/>
    <property type="project" value="UniProtKB-KW"/>
</dbReference>
<evidence type="ECO:0000313" key="4">
    <source>
        <dbReference type="EMBL" id="SDL49488.1"/>
    </source>
</evidence>
<dbReference type="PANTHER" id="PTHR30548">
    <property type="entry name" value="2-HYDROXYGLUTARYL-COA DEHYDRATASE, D-COMPONENT-RELATED"/>
    <property type="match status" value="1"/>
</dbReference>
<keyword evidence="3" id="KW-0411">Iron-sulfur</keyword>
<evidence type="ECO:0000256" key="2">
    <source>
        <dbReference type="ARBA" id="ARBA00005806"/>
    </source>
</evidence>
<dbReference type="Proteomes" id="UP000199476">
    <property type="component" value="Unassembled WGS sequence"/>
</dbReference>
<dbReference type="PANTHER" id="PTHR30548:SF1">
    <property type="entry name" value="DEHYDRATASE SUBUNIT MJ0007-RELATED"/>
    <property type="match status" value="1"/>
</dbReference>
<protein>
    <submittedName>
        <fullName evidence="4">Benzoyl-CoA reductase/2-hydroxyglutaryl-CoA dehydratase subunit, BcrC/BadD/HgdB</fullName>
    </submittedName>
</protein>
<sequence>MKESDLKGNLPEVEGRLAWFCSYVPEELIRAAGLRPYRALPSRNNSGSTGFLPANLCPYVRQAAERILKEENESQLRGAVVAHSCNAMMHLYNVLEREADLPVFLLDLPAAVNSYAHKYMLSCLEKLADFLNKVGGEISHASLLASIKMYARTAKNLKSSVEAEELSGFSFSDYLPGFINFEMMQAAQTRKRAKFNNLLKNKGENALDLPAEGAGVYILTGAQPHREIVDLLSTSKKGVFHEHCSGFRYWFKDYQGALKALEGKEAKFQDIRDRSRLLAFLTELYLGKPRCPRFYDNGYRKSLYRKLLETLNIRGVIFHNLNFCDYAHYDFIVIKKLMTEANIPVLNLATELSSGDSGRIRTRLEAFMEMT</sequence>
<evidence type="ECO:0000256" key="1">
    <source>
        <dbReference type="ARBA" id="ARBA00001966"/>
    </source>
</evidence>
<dbReference type="Gene3D" id="3.40.50.11900">
    <property type="match status" value="1"/>
</dbReference>
<gene>
    <name evidence="4" type="ORF">SAMN04488692_10527</name>
</gene>
<name>A0A1G9KI59_9FIRM</name>
<keyword evidence="3" id="KW-0479">Metal-binding</keyword>
<reference evidence="4 5" key="1">
    <citation type="submission" date="2016-10" db="EMBL/GenBank/DDBJ databases">
        <authorList>
            <person name="de Groot N.N."/>
        </authorList>
    </citation>
    <scope>NUCLEOTIDE SEQUENCE [LARGE SCALE GENOMIC DNA]</scope>
    <source>
        <strain evidence="4 5">SLAS-1</strain>
    </source>
</reference>
<organism evidence="4 5">
    <name type="scientific">Halarsenatibacter silvermanii</name>
    <dbReference type="NCBI Taxonomy" id="321763"/>
    <lineage>
        <taxon>Bacteria</taxon>
        <taxon>Bacillati</taxon>
        <taxon>Bacillota</taxon>
        <taxon>Clostridia</taxon>
        <taxon>Halanaerobiales</taxon>
        <taxon>Halarsenatibacteraceae</taxon>
        <taxon>Halarsenatibacter</taxon>
    </lineage>
</organism>
<dbReference type="RefSeq" id="WP_089758769.1">
    <property type="nucleotide sequence ID" value="NZ_FNGO01000005.1"/>
</dbReference>
<comment type="similarity">
    <text evidence="2">Belongs to the FldB/FldC dehydratase alpha/beta subunit family.</text>
</comment>
<evidence type="ECO:0000256" key="3">
    <source>
        <dbReference type="ARBA" id="ARBA00023014"/>
    </source>
</evidence>
<dbReference type="EMBL" id="FNGO01000005">
    <property type="protein sequence ID" value="SDL49488.1"/>
    <property type="molecule type" value="Genomic_DNA"/>
</dbReference>
<dbReference type="GO" id="GO:0016836">
    <property type="term" value="F:hydro-lyase activity"/>
    <property type="evidence" value="ECO:0007669"/>
    <property type="project" value="UniProtKB-ARBA"/>
</dbReference>
<proteinExistence type="inferred from homology"/>
<evidence type="ECO:0000313" key="5">
    <source>
        <dbReference type="Proteomes" id="UP000199476"/>
    </source>
</evidence>
<dbReference type="OrthoDB" id="9810278at2"/>
<dbReference type="InterPro" id="IPR010327">
    <property type="entry name" value="FldB/FldC_alpha/beta"/>
</dbReference>
<dbReference type="Gene3D" id="3.40.50.11890">
    <property type="match status" value="1"/>
</dbReference>
<dbReference type="STRING" id="321763.SAMN04488692_10527"/>
<keyword evidence="3" id="KW-0408">Iron</keyword>
<accession>A0A1G9KI59</accession>
<comment type="cofactor">
    <cofactor evidence="1">
        <name>[4Fe-4S] cluster</name>
        <dbReference type="ChEBI" id="CHEBI:49883"/>
    </cofactor>
</comment>
<dbReference type="Pfam" id="PF06050">
    <property type="entry name" value="HGD-D"/>
    <property type="match status" value="1"/>
</dbReference>
<keyword evidence="5" id="KW-1185">Reference proteome</keyword>